<evidence type="ECO:0000259" key="12">
    <source>
        <dbReference type="Pfam" id="PF13439"/>
    </source>
</evidence>
<evidence type="ECO:0000256" key="6">
    <source>
        <dbReference type="ARBA" id="ARBA00022989"/>
    </source>
</evidence>
<dbReference type="GO" id="GO:0004378">
    <property type="term" value="F:GDP-Man:Man(1)GlcNAc(2)-PP-Dol alpha-1,3-mannosyltransferase activity"/>
    <property type="evidence" value="ECO:0007669"/>
    <property type="project" value="UniProtKB-UniRule"/>
</dbReference>
<dbReference type="Pfam" id="PF13439">
    <property type="entry name" value="Glyco_transf_4"/>
    <property type="match status" value="1"/>
</dbReference>
<dbReference type="Pfam" id="PF00534">
    <property type="entry name" value="Glycos_transf_1"/>
    <property type="match status" value="1"/>
</dbReference>
<dbReference type="InterPro" id="IPR001296">
    <property type="entry name" value="Glyco_trans_1"/>
</dbReference>
<evidence type="ECO:0000256" key="7">
    <source>
        <dbReference type="ARBA" id="ARBA00023136"/>
    </source>
</evidence>
<keyword evidence="4 10" id="KW-0812">Transmembrane</keyword>
<dbReference type="AlphaFoldDB" id="A0ABC8S3C1"/>
<feature type="transmembrane region" description="Helical" evidence="10">
    <location>
        <begin position="84"/>
        <end position="104"/>
    </location>
</feature>
<dbReference type="EMBL" id="CAUOFW020002169">
    <property type="protein sequence ID" value="CAK9151716.1"/>
    <property type="molecule type" value="Genomic_DNA"/>
</dbReference>
<evidence type="ECO:0000259" key="11">
    <source>
        <dbReference type="Pfam" id="PF00534"/>
    </source>
</evidence>
<dbReference type="SUPFAM" id="SSF53756">
    <property type="entry name" value="UDP-Glycosyltransferase/glycogen phosphorylase"/>
    <property type="match status" value="1"/>
</dbReference>
<reference evidence="13 14" key="1">
    <citation type="submission" date="2024-02" db="EMBL/GenBank/DDBJ databases">
        <authorList>
            <person name="Vignale AGUSTIN F."/>
            <person name="Sosa J E."/>
            <person name="Modenutti C."/>
        </authorList>
    </citation>
    <scope>NUCLEOTIDE SEQUENCE [LARGE SCALE GENOMIC DNA]</scope>
</reference>
<dbReference type="EC" id="2.4.1.132" evidence="10"/>
<dbReference type="InterPro" id="IPR028098">
    <property type="entry name" value="Glyco_trans_4-like_N"/>
</dbReference>
<dbReference type="FunFam" id="3.40.50.2000:FF:000132">
    <property type="entry name" value="alpha-1,3/1,6-mannosyltransferase ALG2"/>
    <property type="match status" value="1"/>
</dbReference>
<dbReference type="CDD" id="cd03805">
    <property type="entry name" value="GT4_ALG2-like"/>
    <property type="match status" value="1"/>
</dbReference>
<dbReference type="Gene3D" id="3.40.50.2000">
    <property type="entry name" value="Glycogen Phosphorylase B"/>
    <property type="match status" value="2"/>
</dbReference>
<keyword evidence="6 10" id="KW-1133">Transmembrane helix</keyword>
<evidence type="ECO:0000313" key="13">
    <source>
        <dbReference type="EMBL" id="CAK9151716.1"/>
    </source>
</evidence>
<evidence type="ECO:0000256" key="8">
    <source>
        <dbReference type="ARBA" id="ARBA00045103"/>
    </source>
</evidence>
<dbReference type="FunFam" id="3.40.50.2000:FF:000137">
    <property type="entry name" value="alpha-1,3/1,6-mannosyltransferase ALG2"/>
    <property type="match status" value="1"/>
</dbReference>
<protein>
    <recommendedName>
        <fullName evidence="10">Alpha-1,3/1,6-mannosyltransferase ALG2</fullName>
        <ecNumber evidence="10">2.4.1.132</ecNumber>
        <ecNumber evidence="10">2.4.1.257</ecNumber>
    </recommendedName>
    <alternativeName>
        <fullName evidence="10">GDP-Man:Man(1)GlcNAc(2)-PP-Dol alpha-1,3-mannosyltransferase</fullName>
    </alternativeName>
</protein>
<comment type="catalytic activity">
    <reaction evidence="8 10">
        <text>a beta-D-Man-(1-&gt;4)-beta-D-GlcNAc-(1-&gt;4)-alpha-D-GlcNAc-diphospho-di-trans,poly-cis-dolichol + GDP-alpha-D-mannose = an alpha-D-Man-(1-&gt;3)-beta-D-Man-(1-&gt;4)-beta-D-GlcNAc-(1-&gt;4)-alpha-D-GlcNAc-diphospho-di-trans,poly-cis-dolichol + GDP + H(+)</text>
        <dbReference type="Rhea" id="RHEA:29515"/>
        <dbReference type="Rhea" id="RHEA-COMP:19511"/>
        <dbReference type="Rhea" id="RHEA-COMP:19513"/>
        <dbReference type="ChEBI" id="CHEBI:15378"/>
        <dbReference type="ChEBI" id="CHEBI:57527"/>
        <dbReference type="ChEBI" id="CHEBI:58189"/>
        <dbReference type="ChEBI" id="CHEBI:58472"/>
        <dbReference type="ChEBI" id="CHEBI:132510"/>
        <dbReference type="EC" id="2.4.1.132"/>
    </reaction>
    <physiologicalReaction direction="left-to-right" evidence="8 10">
        <dbReference type="Rhea" id="RHEA:29516"/>
    </physiologicalReaction>
</comment>
<comment type="function">
    <text evidence="10">Mannosylates Man(2)GlcNAc(2)-dolichol diphosphate and Man(1)GlcNAc(2)-dolichol diphosphate to form Man(3)GlcNAc(2)-dolichol diphosphate.</text>
</comment>
<dbReference type="InterPro" id="IPR027054">
    <property type="entry name" value="ALG2"/>
</dbReference>
<evidence type="ECO:0000256" key="4">
    <source>
        <dbReference type="ARBA" id="ARBA00022692"/>
    </source>
</evidence>
<gene>
    <name evidence="13" type="ORF">ILEXP_LOCUS19886</name>
</gene>
<evidence type="ECO:0000256" key="3">
    <source>
        <dbReference type="ARBA" id="ARBA00022679"/>
    </source>
</evidence>
<evidence type="ECO:0000313" key="14">
    <source>
        <dbReference type="Proteomes" id="UP001642360"/>
    </source>
</evidence>
<dbReference type="GO" id="GO:0102704">
    <property type="term" value="F:GDP-Man:Man(2)GlcNAc(2)-PP-Dol alpha-1,6-mannosyltransferase activity"/>
    <property type="evidence" value="ECO:0007669"/>
    <property type="project" value="UniProtKB-UniRule"/>
</dbReference>
<evidence type="ECO:0000256" key="1">
    <source>
        <dbReference type="ARBA" id="ARBA00004922"/>
    </source>
</evidence>
<comment type="caution">
    <text evidence="13">The sequence shown here is derived from an EMBL/GenBank/DDBJ whole genome shotgun (WGS) entry which is preliminary data.</text>
</comment>
<keyword evidence="14" id="KW-1185">Reference proteome</keyword>
<comment type="subcellular location">
    <subcellularLocation>
        <location evidence="10">Endoplasmic reticulum membrane</location>
        <topology evidence="10">Single-pass membrane protein</topology>
    </subcellularLocation>
</comment>
<comment type="pathway">
    <text evidence="1 10">Protein modification; protein glycosylation.</text>
</comment>
<organism evidence="13 14">
    <name type="scientific">Ilex paraguariensis</name>
    <name type="common">yerba mate</name>
    <dbReference type="NCBI Taxonomy" id="185542"/>
    <lineage>
        <taxon>Eukaryota</taxon>
        <taxon>Viridiplantae</taxon>
        <taxon>Streptophyta</taxon>
        <taxon>Embryophyta</taxon>
        <taxon>Tracheophyta</taxon>
        <taxon>Spermatophyta</taxon>
        <taxon>Magnoliopsida</taxon>
        <taxon>eudicotyledons</taxon>
        <taxon>Gunneridae</taxon>
        <taxon>Pentapetalae</taxon>
        <taxon>asterids</taxon>
        <taxon>campanulids</taxon>
        <taxon>Aquifoliales</taxon>
        <taxon>Aquifoliaceae</taxon>
        <taxon>Ilex</taxon>
    </lineage>
</organism>
<dbReference type="PANTHER" id="PTHR45918">
    <property type="entry name" value="ALPHA-1,3/1,6-MANNOSYLTRANSFERASE ALG2"/>
    <property type="match status" value="1"/>
</dbReference>
<accession>A0ABC8S3C1</accession>
<evidence type="ECO:0000256" key="5">
    <source>
        <dbReference type="ARBA" id="ARBA00022824"/>
    </source>
</evidence>
<comment type="catalytic activity">
    <reaction evidence="9 10">
        <text>an alpha-D-Man-(1-&gt;3)-beta-D-Man-(1-&gt;4)-beta-D-GlcNAc-(1-&gt;4)-alpha-D-GlcNAc-diphospho-di-trans,poly-cis-dolichol + GDP-alpha-D-mannose = an alpha-D-Man-(1-&gt;3)-[alpha-D-Man-(1-&gt;6)]-beta-D-Man-(1-&gt;4)-beta-D-GlcNAc-(1-&gt;4)-alpha-D-GlcNAc-diphospho-di-trans,poly-cis-dolichol + GDP + H(+)</text>
        <dbReference type="Rhea" id="RHEA:29519"/>
        <dbReference type="Rhea" id="RHEA-COMP:19513"/>
        <dbReference type="Rhea" id="RHEA-COMP:19515"/>
        <dbReference type="ChEBI" id="CHEBI:15378"/>
        <dbReference type="ChEBI" id="CHEBI:57527"/>
        <dbReference type="ChEBI" id="CHEBI:58189"/>
        <dbReference type="ChEBI" id="CHEBI:132510"/>
        <dbReference type="ChEBI" id="CHEBI:132511"/>
        <dbReference type="EC" id="2.4.1.257"/>
    </reaction>
    <physiologicalReaction direction="left-to-right" evidence="9 10">
        <dbReference type="Rhea" id="RHEA:29520"/>
    </physiologicalReaction>
</comment>
<evidence type="ECO:0000256" key="9">
    <source>
        <dbReference type="ARBA" id="ARBA00045104"/>
    </source>
</evidence>
<evidence type="ECO:0000256" key="10">
    <source>
        <dbReference type="RuleBase" id="RU367136"/>
    </source>
</evidence>
<dbReference type="EC" id="2.4.1.257" evidence="10"/>
<keyword evidence="3 10" id="KW-0808">Transferase</keyword>
<feature type="domain" description="Glycosyltransferase subfamily 4-like N-terminal" evidence="12">
    <location>
        <begin position="25"/>
        <end position="205"/>
    </location>
</feature>
<evidence type="ECO:0000256" key="2">
    <source>
        <dbReference type="ARBA" id="ARBA00022676"/>
    </source>
</evidence>
<dbReference type="Proteomes" id="UP001642360">
    <property type="component" value="Unassembled WGS sequence"/>
</dbReference>
<name>A0ABC8S3C1_9AQUA</name>
<keyword evidence="5" id="KW-0256">Endoplasmic reticulum</keyword>
<sequence length="413" mass="45874">MEGKGRNGGGSSKMNIAIIHPDLGIGGAERLIVDAAVELATCGHNVHVFTAHHDKTRCFEETLAGTFPVTVYGAFLPRHIFYRFHAICAYLRCIFVALCVLFMWPSFDVVLADQVSVVVPLIKLKKSIKVVFYCHFPDLLLAQHTTFLRSIYRKPIDFIEEMTTGMANLILVNSKFTASTFAKTFNNLHAKGIRPAVLYPAVNLDQFDEPSAFKLNFLSINRFERKKNINLAISAFAMLRTLEGNVVQDNNAADVSLTIAGGFDKRLKENVEYLEELKSLAEREGVSDRVNFITSCSTAERNMLLSQCLCVIYTPKDEHFGIVPLEAMAAHKPVIACNSGGPVETIKNGVTGFLCDPSPQEFALAMAKFIQDPTMAERMGGEAHRHVTDSFSTKIFGQLLNRYLVDIARGKRD</sequence>
<proteinExistence type="inferred from homology"/>
<dbReference type="GO" id="GO:0005789">
    <property type="term" value="C:endoplasmic reticulum membrane"/>
    <property type="evidence" value="ECO:0007669"/>
    <property type="project" value="UniProtKB-SubCell"/>
</dbReference>
<keyword evidence="2 10" id="KW-0328">Glycosyltransferase</keyword>
<keyword evidence="7 10" id="KW-0472">Membrane</keyword>
<comment type="similarity">
    <text evidence="10">Belongs to the glycosyltransferase group 1 family.</text>
</comment>
<dbReference type="PANTHER" id="PTHR45918:SF1">
    <property type="entry name" value="ALPHA-1,3_1,6-MANNOSYLTRANSFERASE ALG2"/>
    <property type="match status" value="1"/>
</dbReference>
<feature type="domain" description="Glycosyl transferase family 1" evidence="11">
    <location>
        <begin position="217"/>
        <end position="383"/>
    </location>
</feature>